<evidence type="ECO:0000259" key="12">
    <source>
        <dbReference type="PROSITE" id="PS51296"/>
    </source>
</evidence>
<dbReference type="GO" id="GO:0051213">
    <property type="term" value="F:dioxygenase activity"/>
    <property type="evidence" value="ECO:0007669"/>
    <property type="project" value="UniProtKB-KW"/>
</dbReference>
<dbReference type="PRINTS" id="PR00162">
    <property type="entry name" value="RIESKE"/>
</dbReference>
<name>A0A1M5MTB1_9ACTN</name>
<organism evidence="13 14">
    <name type="scientific">Jatrophihabitans endophyticus</name>
    <dbReference type="NCBI Taxonomy" id="1206085"/>
    <lineage>
        <taxon>Bacteria</taxon>
        <taxon>Bacillati</taxon>
        <taxon>Actinomycetota</taxon>
        <taxon>Actinomycetes</taxon>
        <taxon>Jatrophihabitantales</taxon>
        <taxon>Jatrophihabitantaceae</taxon>
        <taxon>Jatrophihabitans</taxon>
    </lineage>
</organism>
<dbReference type="PANTHER" id="PTHR10134">
    <property type="entry name" value="CYTOCHROME B-C1 COMPLEX SUBUNIT RIESKE, MITOCHONDRIAL"/>
    <property type="match status" value="1"/>
</dbReference>
<evidence type="ECO:0000256" key="8">
    <source>
        <dbReference type="ARBA" id="ARBA00029586"/>
    </source>
</evidence>
<evidence type="ECO:0000256" key="7">
    <source>
        <dbReference type="ARBA" id="ARBA00023157"/>
    </source>
</evidence>
<dbReference type="PROSITE" id="PS51296">
    <property type="entry name" value="RIESKE"/>
    <property type="match status" value="1"/>
</dbReference>
<keyword evidence="14" id="KW-1185">Reference proteome</keyword>
<evidence type="ECO:0000256" key="1">
    <source>
        <dbReference type="ARBA" id="ARBA00002494"/>
    </source>
</evidence>
<evidence type="ECO:0000256" key="2">
    <source>
        <dbReference type="ARBA" id="ARBA00015816"/>
    </source>
</evidence>
<evidence type="ECO:0000256" key="11">
    <source>
        <dbReference type="SAM" id="SignalP"/>
    </source>
</evidence>
<evidence type="ECO:0000313" key="13">
    <source>
        <dbReference type="EMBL" id="SHG80425.1"/>
    </source>
</evidence>
<dbReference type="InterPro" id="IPR017941">
    <property type="entry name" value="Rieske_2Fe-2S"/>
</dbReference>
<dbReference type="EMBL" id="FQVU01000003">
    <property type="protein sequence ID" value="SHG80425.1"/>
    <property type="molecule type" value="Genomic_DNA"/>
</dbReference>
<accession>A0A1M5MTB1</accession>
<dbReference type="GO" id="GO:0004497">
    <property type="term" value="F:monooxygenase activity"/>
    <property type="evidence" value="ECO:0007669"/>
    <property type="project" value="UniProtKB-ARBA"/>
</dbReference>
<dbReference type="GO" id="GO:0016705">
    <property type="term" value="F:oxidoreductase activity, acting on paired donors, with incorporation or reduction of molecular oxygen"/>
    <property type="evidence" value="ECO:0007669"/>
    <property type="project" value="UniProtKB-ARBA"/>
</dbReference>
<dbReference type="GO" id="GO:0016020">
    <property type="term" value="C:membrane"/>
    <property type="evidence" value="ECO:0007669"/>
    <property type="project" value="InterPro"/>
</dbReference>
<gene>
    <name evidence="13" type="ORF">SAMN05443575_2819</name>
</gene>
<comment type="function">
    <text evidence="1">Iron-sulfur subunit of the cytochrome bc1 complex, an essential component of the respiratory electron transport chain required for ATP synthesis. The bc1 complex catalyzes the oxidation of menaquinol and the reduction of cytochrome c in the respiratory chain. The bc1 complex operates through a Q-cycle mechanism that couples electron transfer to generation of the proton gradient that drives ATP synthesis.</text>
</comment>
<dbReference type="Proteomes" id="UP000186132">
    <property type="component" value="Unassembled WGS sequence"/>
</dbReference>
<comment type="cofactor">
    <cofactor evidence="9">
        <name>[2Fe-2S] cluster</name>
        <dbReference type="ChEBI" id="CHEBI:190135"/>
    </cofactor>
</comment>
<dbReference type="STRING" id="1206085.SAMN05443575_2819"/>
<keyword evidence="13" id="KW-0560">Oxidoreductase</keyword>
<evidence type="ECO:0000256" key="4">
    <source>
        <dbReference type="ARBA" id="ARBA00022723"/>
    </source>
</evidence>
<feature type="region of interest" description="Disordered" evidence="10">
    <location>
        <begin position="28"/>
        <end position="74"/>
    </location>
</feature>
<dbReference type="PROSITE" id="PS51318">
    <property type="entry name" value="TAT"/>
    <property type="match status" value="1"/>
</dbReference>
<keyword evidence="13" id="KW-0223">Dioxygenase</keyword>
<sequence>MPTDTTVTRRTLLVAGAATAGAAALAACSGGSDGAATDDTAEAQTPTAGASTASTPARRSESSDATTSSSAPSTSSAAAAASLATLADITVGESVAVKLPNGKPGVVTRTSQTAAVCFSAVCTHQGCTVKPDGKQFTCPCHNSTFDAATGKVLGGPAPSALPKVTVKVVGGEVVPG</sequence>
<dbReference type="Pfam" id="PF00355">
    <property type="entry name" value="Rieske"/>
    <property type="match status" value="1"/>
</dbReference>
<feature type="signal peptide" evidence="11">
    <location>
        <begin position="1"/>
        <end position="26"/>
    </location>
</feature>
<dbReference type="GO" id="GO:0046872">
    <property type="term" value="F:metal ion binding"/>
    <property type="evidence" value="ECO:0007669"/>
    <property type="project" value="UniProtKB-KW"/>
</dbReference>
<dbReference type="AlphaFoldDB" id="A0A1M5MTB1"/>
<keyword evidence="3" id="KW-0001">2Fe-2S</keyword>
<dbReference type="Gene3D" id="2.102.10.10">
    <property type="entry name" value="Rieske [2Fe-2S] iron-sulphur domain"/>
    <property type="match status" value="1"/>
</dbReference>
<proteinExistence type="predicted"/>
<evidence type="ECO:0000256" key="10">
    <source>
        <dbReference type="SAM" id="MobiDB-lite"/>
    </source>
</evidence>
<dbReference type="SUPFAM" id="SSF50022">
    <property type="entry name" value="ISP domain"/>
    <property type="match status" value="1"/>
</dbReference>
<dbReference type="OrthoDB" id="25106at2"/>
<keyword evidence="4" id="KW-0479">Metal-binding</keyword>
<dbReference type="CDD" id="cd03467">
    <property type="entry name" value="Rieske"/>
    <property type="match status" value="1"/>
</dbReference>
<protein>
    <recommendedName>
        <fullName evidence="2">Cytochrome bc1 complex Rieske iron-sulfur subunit</fullName>
    </recommendedName>
    <alternativeName>
        <fullName evidence="8">Cytochrome bc1 reductase complex subunit QcrA</fullName>
    </alternativeName>
</protein>
<keyword evidence="5" id="KW-0408">Iron</keyword>
<evidence type="ECO:0000256" key="6">
    <source>
        <dbReference type="ARBA" id="ARBA00023014"/>
    </source>
</evidence>
<keyword evidence="7" id="KW-1015">Disulfide bond</keyword>
<dbReference type="InterPro" id="IPR036922">
    <property type="entry name" value="Rieske_2Fe-2S_sf"/>
</dbReference>
<dbReference type="GO" id="GO:0051537">
    <property type="term" value="F:2 iron, 2 sulfur cluster binding"/>
    <property type="evidence" value="ECO:0007669"/>
    <property type="project" value="UniProtKB-KW"/>
</dbReference>
<dbReference type="InterPro" id="IPR014349">
    <property type="entry name" value="Rieske_Fe-S_prot"/>
</dbReference>
<reference evidence="13 14" key="1">
    <citation type="submission" date="2016-11" db="EMBL/GenBank/DDBJ databases">
        <authorList>
            <person name="Jaros S."/>
            <person name="Januszkiewicz K."/>
            <person name="Wedrychowicz H."/>
        </authorList>
    </citation>
    <scope>NUCLEOTIDE SEQUENCE [LARGE SCALE GENOMIC DNA]</scope>
    <source>
        <strain evidence="13 14">DSM 45627</strain>
    </source>
</reference>
<evidence type="ECO:0000313" key="14">
    <source>
        <dbReference type="Proteomes" id="UP000186132"/>
    </source>
</evidence>
<feature type="domain" description="Rieske" evidence="12">
    <location>
        <begin position="81"/>
        <end position="175"/>
    </location>
</feature>
<feature type="chain" id="PRO_5038851463" description="Cytochrome bc1 complex Rieske iron-sulfur subunit" evidence="11">
    <location>
        <begin position="27"/>
        <end position="176"/>
    </location>
</feature>
<dbReference type="InterPro" id="IPR006311">
    <property type="entry name" value="TAT_signal"/>
</dbReference>
<keyword evidence="11" id="KW-0732">Signal</keyword>
<evidence type="ECO:0000256" key="9">
    <source>
        <dbReference type="ARBA" id="ARBA00034078"/>
    </source>
</evidence>
<evidence type="ECO:0000256" key="5">
    <source>
        <dbReference type="ARBA" id="ARBA00023004"/>
    </source>
</evidence>
<keyword evidence="6" id="KW-0411">Iron-sulfur</keyword>
<evidence type="ECO:0000256" key="3">
    <source>
        <dbReference type="ARBA" id="ARBA00022714"/>
    </source>
</evidence>
<dbReference type="InterPro" id="IPR005805">
    <property type="entry name" value="Rieske_Fe-S_prot_C"/>
</dbReference>